<evidence type="ECO:0000313" key="2">
    <source>
        <dbReference type="Proteomes" id="UP001595696"/>
    </source>
</evidence>
<reference evidence="2" key="1">
    <citation type="journal article" date="2019" name="Int. J. Syst. Evol. Microbiol.">
        <title>The Global Catalogue of Microorganisms (GCM) 10K type strain sequencing project: providing services to taxonomists for standard genome sequencing and annotation.</title>
        <authorList>
            <consortium name="The Broad Institute Genomics Platform"/>
            <consortium name="The Broad Institute Genome Sequencing Center for Infectious Disease"/>
            <person name="Wu L."/>
            <person name="Ma J."/>
        </authorList>
    </citation>
    <scope>NUCLEOTIDE SEQUENCE [LARGE SCALE GENOMIC DNA]</scope>
    <source>
        <strain evidence="2">CGMCC 4.7330</strain>
    </source>
</reference>
<keyword evidence="2" id="KW-1185">Reference proteome</keyword>
<dbReference type="EMBL" id="JBHSAX010000002">
    <property type="protein sequence ID" value="MFC3960577.1"/>
    <property type="molecule type" value="Genomic_DNA"/>
</dbReference>
<accession>A0ABV8DM44</accession>
<dbReference type="RefSeq" id="WP_378610347.1">
    <property type="nucleotide sequence ID" value="NZ_JBHSAX010000002.1"/>
</dbReference>
<name>A0ABV8DM44_9NOCA</name>
<protein>
    <submittedName>
        <fullName evidence="1">Uncharacterized protein</fullName>
    </submittedName>
</protein>
<proteinExistence type="predicted"/>
<gene>
    <name evidence="1" type="ORF">ACFO0B_01085</name>
</gene>
<comment type="caution">
    <text evidence="1">The sequence shown here is derived from an EMBL/GenBank/DDBJ whole genome shotgun (WGS) entry which is preliminary data.</text>
</comment>
<organism evidence="1 2">
    <name type="scientific">Nocardia jiangsuensis</name>
    <dbReference type="NCBI Taxonomy" id="1691563"/>
    <lineage>
        <taxon>Bacteria</taxon>
        <taxon>Bacillati</taxon>
        <taxon>Actinomycetota</taxon>
        <taxon>Actinomycetes</taxon>
        <taxon>Mycobacteriales</taxon>
        <taxon>Nocardiaceae</taxon>
        <taxon>Nocardia</taxon>
    </lineage>
</organism>
<dbReference type="Proteomes" id="UP001595696">
    <property type="component" value="Unassembled WGS sequence"/>
</dbReference>
<evidence type="ECO:0000313" key="1">
    <source>
        <dbReference type="EMBL" id="MFC3960577.1"/>
    </source>
</evidence>
<sequence length="66" mass="6763">MVDESARAAVLAQRLAGILGPEFAALVAATSPRHAIGTLLAARGAEPVARELGMSVDDLINQVPGR</sequence>